<feature type="transmembrane region" description="Helical" evidence="8">
    <location>
        <begin position="189"/>
        <end position="207"/>
    </location>
</feature>
<evidence type="ECO:0000313" key="9">
    <source>
        <dbReference type="EMBL" id="AIK19938.1"/>
    </source>
</evidence>
<evidence type="ECO:0000256" key="4">
    <source>
        <dbReference type="ARBA" id="ARBA00022989"/>
    </source>
</evidence>
<organism evidence="9">
    <name type="scientific">Spongospora subterranea</name>
    <dbReference type="NCBI Taxonomy" id="70186"/>
    <lineage>
        <taxon>Eukaryota</taxon>
        <taxon>Sar</taxon>
        <taxon>Rhizaria</taxon>
        <taxon>Endomyxa</taxon>
        <taxon>Phytomyxea</taxon>
        <taxon>Plasmodiophorida</taxon>
        <taxon>Plasmodiophoridae</taxon>
        <taxon>Spongospora</taxon>
    </lineage>
</organism>
<feature type="transmembrane region" description="Helical" evidence="8">
    <location>
        <begin position="282"/>
        <end position="299"/>
    </location>
</feature>
<geneLocation type="mitochondrion" evidence="9"/>
<protein>
    <recommendedName>
        <fullName evidence="7">NADH-ubiquinone oxidoreductase chain 1</fullName>
        <ecNumber evidence="7">7.1.1.2</ecNumber>
    </recommendedName>
</protein>
<comment type="catalytic activity">
    <reaction evidence="7">
        <text>a ubiquinone + NADH + 5 H(+)(in) = a ubiquinol + NAD(+) + 4 H(+)(out)</text>
        <dbReference type="Rhea" id="RHEA:29091"/>
        <dbReference type="Rhea" id="RHEA-COMP:9565"/>
        <dbReference type="Rhea" id="RHEA-COMP:9566"/>
        <dbReference type="ChEBI" id="CHEBI:15378"/>
        <dbReference type="ChEBI" id="CHEBI:16389"/>
        <dbReference type="ChEBI" id="CHEBI:17976"/>
        <dbReference type="ChEBI" id="CHEBI:57540"/>
        <dbReference type="ChEBI" id="CHEBI:57945"/>
        <dbReference type="EC" id="7.1.1.2"/>
    </reaction>
</comment>
<dbReference type="NCBIfam" id="NF004741">
    <property type="entry name" value="PRK06076.1-2"/>
    <property type="match status" value="1"/>
</dbReference>
<evidence type="ECO:0000256" key="6">
    <source>
        <dbReference type="RuleBase" id="RU000471"/>
    </source>
</evidence>
<evidence type="ECO:0000256" key="3">
    <source>
        <dbReference type="ARBA" id="ARBA00022692"/>
    </source>
</evidence>
<dbReference type="GO" id="GO:0005743">
    <property type="term" value="C:mitochondrial inner membrane"/>
    <property type="evidence" value="ECO:0007669"/>
    <property type="project" value="UniProtKB-SubCell"/>
</dbReference>
<sequence>MFFFNLDINFIYYFLYIIFYSLLIIICVLISVAYFTLLDRKVMAAVQRRRGPNVVGIWGLLQPLADGLKLLVKETIVPLNANSFLFTLAPIITFVVSLASWVLIPYTEVGSLVDVETGVLFIFAISSFGVYGVILAGWASNSKYAFLGALRASAQMISYEVSIGFIIISVLLCVGSTNLHQIILHQDTFVFWHCWYLWPQFLLFFFSALAETNRAPFDLAEAEAELVAGYFVEYSAMSFALFFLGEYSNMGRVCVSLFYFFCGGWVSPIFILQFPIWLGLKISFFAFCFVWVRATYPRLRYDQLMQLGWKSFLPVSLGLVLVIASFLLMLDGLPNELISG</sequence>
<dbReference type="PANTHER" id="PTHR11432">
    <property type="entry name" value="NADH DEHYDROGENASE SUBUNIT 1"/>
    <property type="match status" value="1"/>
</dbReference>
<dbReference type="PROSITE" id="PS00667">
    <property type="entry name" value="COMPLEX1_ND1_1"/>
    <property type="match status" value="1"/>
</dbReference>
<keyword evidence="4 8" id="KW-1133">Transmembrane helix</keyword>
<feature type="transmembrane region" description="Helical" evidence="8">
    <location>
        <begin position="12"/>
        <end position="35"/>
    </location>
</feature>
<keyword evidence="7" id="KW-0830">Ubiquinone</keyword>
<feature type="transmembrane region" description="Helical" evidence="8">
    <location>
        <begin position="84"/>
        <end position="106"/>
    </location>
</feature>
<dbReference type="HAMAP" id="MF_01350">
    <property type="entry name" value="NDH1_NuoH"/>
    <property type="match status" value="1"/>
</dbReference>
<keyword evidence="5 8" id="KW-0472">Membrane</keyword>
<reference evidence="9" key="2">
    <citation type="journal article" date="2014" name="Mitochondrial DNA">
        <title>Mitochondrial genome sequence of the potato powdery scab pathogen Spongospora subterranea.</title>
        <authorList>
            <person name="Gutierrez P."/>
            <person name="Bulman S."/>
            <person name="Alzate J."/>
            <person name="Ortiz M.C."/>
            <person name="Marin M."/>
        </authorList>
    </citation>
    <scope>NUCLEOTIDE SEQUENCE</scope>
</reference>
<dbReference type="AlphaFoldDB" id="A0A096XTW4"/>
<dbReference type="PANTHER" id="PTHR11432:SF3">
    <property type="entry name" value="NADH-UBIQUINONE OXIDOREDUCTASE CHAIN 1"/>
    <property type="match status" value="1"/>
</dbReference>
<dbReference type="InterPro" id="IPR018086">
    <property type="entry name" value="NADH_UbQ_OxRdtase_su1_CS"/>
</dbReference>
<evidence type="ECO:0000256" key="7">
    <source>
        <dbReference type="RuleBase" id="RU000473"/>
    </source>
</evidence>
<evidence type="ECO:0000256" key="1">
    <source>
        <dbReference type="ARBA" id="ARBA00004141"/>
    </source>
</evidence>
<comment type="subcellular location">
    <subcellularLocation>
        <location evidence="1">Membrane</location>
        <topology evidence="1">Multi-pass membrane protein</topology>
    </subcellularLocation>
    <subcellularLocation>
        <location evidence="6">Mitochondrion inner membrane</location>
        <topology evidence="6">Multi-pass membrane protein</topology>
    </subcellularLocation>
</comment>
<proteinExistence type="inferred from homology"/>
<dbReference type="InterPro" id="IPR001694">
    <property type="entry name" value="NADH_UbQ_OxRdtase_su1/FPO"/>
</dbReference>
<dbReference type="GO" id="GO:0008137">
    <property type="term" value="F:NADH dehydrogenase (ubiquinone) activity"/>
    <property type="evidence" value="ECO:0007669"/>
    <property type="project" value="UniProtKB-EC"/>
</dbReference>
<feature type="transmembrane region" description="Helical" evidence="8">
    <location>
        <begin position="227"/>
        <end position="245"/>
    </location>
</feature>
<dbReference type="GO" id="GO:0009060">
    <property type="term" value="P:aerobic respiration"/>
    <property type="evidence" value="ECO:0007669"/>
    <property type="project" value="TreeGrafter"/>
</dbReference>
<keyword evidence="7 9" id="KW-0496">Mitochondrion</keyword>
<dbReference type="GeneID" id="31086277"/>
<comment type="similarity">
    <text evidence="2 6">Belongs to the complex I subunit 1 family.</text>
</comment>
<dbReference type="RefSeq" id="YP_009350065.1">
    <property type="nucleotide sequence ID" value="NC_034004.1"/>
</dbReference>
<keyword evidence="3 6" id="KW-0812">Transmembrane</keyword>
<keyword evidence="6" id="KW-0520">NAD</keyword>
<feature type="transmembrane region" description="Helical" evidence="8">
    <location>
        <begin position="311"/>
        <end position="330"/>
    </location>
</feature>
<gene>
    <name evidence="9" type="primary">nad1</name>
</gene>
<dbReference type="Pfam" id="PF00146">
    <property type="entry name" value="NADHdh"/>
    <property type="match status" value="1"/>
</dbReference>
<dbReference type="PROSITE" id="PS00668">
    <property type="entry name" value="COMPLEX1_ND1_2"/>
    <property type="match status" value="1"/>
</dbReference>
<evidence type="ECO:0000256" key="8">
    <source>
        <dbReference type="SAM" id="Phobius"/>
    </source>
</evidence>
<accession>A0A096XTW4</accession>
<feature type="transmembrane region" description="Helical" evidence="8">
    <location>
        <begin position="159"/>
        <end position="177"/>
    </location>
</feature>
<evidence type="ECO:0000256" key="5">
    <source>
        <dbReference type="ARBA" id="ARBA00023136"/>
    </source>
</evidence>
<dbReference type="EMBL" id="KF738139">
    <property type="protein sequence ID" value="AIK19938.1"/>
    <property type="molecule type" value="Genomic_DNA"/>
</dbReference>
<dbReference type="GO" id="GO:0003954">
    <property type="term" value="F:NADH dehydrogenase activity"/>
    <property type="evidence" value="ECO:0007669"/>
    <property type="project" value="TreeGrafter"/>
</dbReference>
<feature type="transmembrane region" description="Helical" evidence="8">
    <location>
        <begin position="257"/>
        <end position="276"/>
    </location>
</feature>
<evidence type="ECO:0000256" key="2">
    <source>
        <dbReference type="ARBA" id="ARBA00010535"/>
    </source>
</evidence>
<reference evidence="9" key="1">
    <citation type="submission" date="2013-10" db="EMBL/GenBank/DDBJ databases">
        <authorList>
            <person name="Gutierrez P.A."/>
            <person name="Alzate J.F."/>
            <person name="Mauricio M."/>
        </authorList>
    </citation>
    <scope>NUCLEOTIDE SEQUENCE</scope>
</reference>
<name>A0A096XTW4_9EUKA</name>
<feature type="transmembrane region" description="Helical" evidence="8">
    <location>
        <begin position="118"/>
        <end position="139"/>
    </location>
</feature>
<dbReference type="EC" id="7.1.1.2" evidence="7"/>